<organism evidence="3 4">
    <name type="scientific">Bacteroides eggerthii 1_2_48FAA</name>
    <dbReference type="NCBI Taxonomy" id="665953"/>
    <lineage>
        <taxon>Bacteria</taxon>
        <taxon>Pseudomonadati</taxon>
        <taxon>Bacteroidota</taxon>
        <taxon>Bacteroidia</taxon>
        <taxon>Bacteroidales</taxon>
        <taxon>Bacteroidaceae</taxon>
        <taxon>Bacteroides</taxon>
    </lineage>
</organism>
<accession>E5WTQ0</accession>
<dbReference type="InterPro" id="IPR029030">
    <property type="entry name" value="Caspase-like_dom_sf"/>
</dbReference>
<proteinExistence type="predicted"/>
<evidence type="ECO:0000313" key="4">
    <source>
        <dbReference type="Proteomes" id="UP000003246"/>
    </source>
</evidence>
<dbReference type="GO" id="GO:0006508">
    <property type="term" value="P:proteolysis"/>
    <property type="evidence" value="ECO:0007669"/>
    <property type="project" value="InterPro"/>
</dbReference>
<feature type="domain" description="Peptidase C14 caspase" evidence="2">
    <location>
        <begin position="22"/>
        <end position="126"/>
    </location>
</feature>
<comment type="caution">
    <text evidence="3">The sequence shown here is derived from an EMBL/GenBank/DDBJ whole genome shotgun (WGS) entry which is preliminary data.</text>
</comment>
<dbReference type="GO" id="GO:0005737">
    <property type="term" value="C:cytoplasm"/>
    <property type="evidence" value="ECO:0007669"/>
    <property type="project" value="TreeGrafter"/>
</dbReference>
<reference evidence="3 4" key="1">
    <citation type="submission" date="2010-10" db="EMBL/GenBank/DDBJ databases">
        <title>The Genome Sequence of Bacteroides eggerthii strain 1_2_48FAA.</title>
        <authorList>
            <consortium name="The Broad Institute Genome Sequencing Platform"/>
            <person name="Ward D."/>
            <person name="Earl A."/>
            <person name="Feldgarden M."/>
            <person name="Young S.K."/>
            <person name="Gargeya S."/>
            <person name="Zeng Q."/>
            <person name="Alvarado L."/>
            <person name="Berlin A."/>
            <person name="Bochicchio J."/>
            <person name="Chapman S.B."/>
            <person name="Chen Z."/>
            <person name="Freedman E."/>
            <person name="Gellesch M."/>
            <person name="Goldberg J."/>
            <person name="Griggs A."/>
            <person name="Gujja S."/>
            <person name="Heilman E."/>
            <person name="Heiman D."/>
            <person name="Howarth C."/>
            <person name="Mehta T."/>
            <person name="Neiman D."/>
            <person name="Pearson M."/>
            <person name="Roberts A."/>
            <person name="Saif S."/>
            <person name="Shea T."/>
            <person name="Shenoy N."/>
            <person name="Sisk P."/>
            <person name="Stolte C."/>
            <person name="Sykes S."/>
            <person name="White J."/>
            <person name="Yandava C."/>
            <person name="Allen-Vercoe E."/>
            <person name="Ambrose C."/>
            <person name="Strauss J."/>
            <person name="Daigneault M."/>
            <person name="Haas B."/>
            <person name="Nusbaum C."/>
            <person name="Birren B."/>
        </authorList>
    </citation>
    <scope>NUCLEOTIDE SEQUENCE [LARGE SCALE GENOMIC DNA]</scope>
    <source>
        <strain evidence="3 4">1_2_48FAA</strain>
    </source>
</reference>
<dbReference type="PANTHER" id="PTHR48104">
    <property type="entry name" value="METACASPASE-4"/>
    <property type="match status" value="1"/>
</dbReference>
<feature type="signal peptide" evidence="1">
    <location>
        <begin position="1"/>
        <end position="24"/>
    </location>
</feature>
<dbReference type="Gene3D" id="3.40.50.1460">
    <property type="match status" value="1"/>
</dbReference>
<dbReference type="Proteomes" id="UP000003246">
    <property type="component" value="Unassembled WGS sequence"/>
</dbReference>
<feature type="chain" id="PRO_5003201964" evidence="1">
    <location>
        <begin position="25"/>
        <end position="131"/>
    </location>
</feature>
<dbReference type="RefSeq" id="WP_004292494.1">
    <property type="nucleotide sequence ID" value="NZ_AKBX01000001.1"/>
</dbReference>
<dbReference type="Pfam" id="PF00656">
    <property type="entry name" value="Peptidase_C14"/>
    <property type="match status" value="1"/>
</dbReference>
<dbReference type="GO" id="GO:0004197">
    <property type="term" value="F:cysteine-type endopeptidase activity"/>
    <property type="evidence" value="ECO:0007669"/>
    <property type="project" value="InterPro"/>
</dbReference>
<evidence type="ECO:0000256" key="1">
    <source>
        <dbReference type="SAM" id="SignalP"/>
    </source>
</evidence>
<dbReference type="AlphaFoldDB" id="E5WTQ0"/>
<dbReference type="SUPFAM" id="SSF52129">
    <property type="entry name" value="Caspase-like"/>
    <property type="match status" value="1"/>
</dbReference>
<dbReference type="InterPro" id="IPR050452">
    <property type="entry name" value="Metacaspase"/>
</dbReference>
<evidence type="ECO:0000313" key="3">
    <source>
        <dbReference type="EMBL" id="EFV31722.1"/>
    </source>
</evidence>
<protein>
    <submittedName>
        <fullName evidence="3">Metacaspase-3</fullName>
    </submittedName>
</protein>
<keyword evidence="1" id="KW-0732">Signal</keyword>
<evidence type="ECO:0000259" key="2">
    <source>
        <dbReference type="Pfam" id="PF00656"/>
    </source>
</evidence>
<gene>
    <name evidence="3" type="ORF">HMPREF1016_00051</name>
</gene>
<sequence length="131" mass="14935">MKRFFIIWLSLLCVLCSLAQQKHALIVAIANYPKESGWSSIHSNNDLQILLPQFKRLDFHINLLADKQATKKNIIQALQHLIKQLKAGDDVCLHFSCHGQQMEDDNGDEADGLDKALIPYDARSTFQYLVQ</sequence>
<name>E5WTQ0_9BACE</name>
<dbReference type="EMBL" id="ACWG01000001">
    <property type="protein sequence ID" value="EFV31722.1"/>
    <property type="molecule type" value="Genomic_DNA"/>
</dbReference>
<dbReference type="InterPro" id="IPR011600">
    <property type="entry name" value="Pept_C14_caspase"/>
</dbReference>
<dbReference type="HOGENOM" id="CLU_1923340_0_0_10"/>
<dbReference type="PANTHER" id="PTHR48104:SF30">
    <property type="entry name" value="METACASPASE-1"/>
    <property type="match status" value="1"/>
</dbReference>